<name>A0A8S3ZG83_9EUPU</name>
<protein>
    <recommendedName>
        <fullName evidence="3">CUB domain-containing protein</fullName>
    </recommendedName>
</protein>
<dbReference type="AlphaFoldDB" id="A0A8S3ZG83"/>
<feature type="non-terminal residue" evidence="1">
    <location>
        <position position="1"/>
    </location>
</feature>
<evidence type="ECO:0008006" key="3">
    <source>
        <dbReference type="Google" id="ProtNLM"/>
    </source>
</evidence>
<accession>A0A8S3ZG83</accession>
<comment type="caution">
    <text evidence="1">The sequence shown here is derived from an EMBL/GenBank/DDBJ whole genome shotgun (WGS) entry which is preliminary data.</text>
</comment>
<evidence type="ECO:0000313" key="2">
    <source>
        <dbReference type="Proteomes" id="UP000678393"/>
    </source>
</evidence>
<sequence>IDICHEEGDFRCAAEELISLAGVECGGAKSCSAEINKMLFDLCQGQQTCSTLSIGLMVTSSCRQDGTGSVRVRFHCVPGTTSSCISNICSDRSEGLTCPPGHLVHLRQMTCSSTTGVCSRSVYTNMFLCEGVSRCAASGLKTLISENCNHREEEKRNVITHYFCVPEQRIENKCSSERFHVLDQEFGVLRSSDFDPTRRHLRNDCKWIINPIRGNVVKVTVHLVSTKISRAGYCSSRSTISRSFCIVDASSVELISCGQVKIWSSLPHGEESVDRFIVSFQRYNSSIPNAEPSGLPSCVAPGLTSTTHLQQLPIAPIQLFSKAPVVTSPRLPTLTQNYGPSDGVFEYRDAMLDDGVTGPDNNTKPNKLSKHF</sequence>
<reference evidence="1" key="1">
    <citation type="submission" date="2021-04" db="EMBL/GenBank/DDBJ databases">
        <authorList>
            <consortium name="Molecular Ecology Group"/>
        </authorList>
    </citation>
    <scope>NUCLEOTIDE SEQUENCE</scope>
</reference>
<gene>
    <name evidence="1" type="ORF">CUNI_LOCUS14152</name>
</gene>
<keyword evidence="2" id="KW-1185">Reference proteome</keyword>
<dbReference type="EMBL" id="CAJHNH020003124">
    <property type="protein sequence ID" value="CAG5128594.1"/>
    <property type="molecule type" value="Genomic_DNA"/>
</dbReference>
<proteinExistence type="predicted"/>
<dbReference type="OrthoDB" id="6152099at2759"/>
<evidence type="ECO:0000313" key="1">
    <source>
        <dbReference type="EMBL" id="CAG5128594.1"/>
    </source>
</evidence>
<dbReference type="Proteomes" id="UP000678393">
    <property type="component" value="Unassembled WGS sequence"/>
</dbReference>
<organism evidence="1 2">
    <name type="scientific">Candidula unifasciata</name>
    <dbReference type="NCBI Taxonomy" id="100452"/>
    <lineage>
        <taxon>Eukaryota</taxon>
        <taxon>Metazoa</taxon>
        <taxon>Spiralia</taxon>
        <taxon>Lophotrochozoa</taxon>
        <taxon>Mollusca</taxon>
        <taxon>Gastropoda</taxon>
        <taxon>Heterobranchia</taxon>
        <taxon>Euthyneura</taxon>
        <taxon>Panpulmonata</taxon>
        <taxon>Eupulmonata</taxon>
        <taxon>Stylommatophora</taxon>
        <taxon>Helicina</taxon>
        <taxon>Helicoidea</taxon>
        <taxon>Geomitridae</taxon>
        <taxon>Candidula</taxon>
    </lineage>
</organism>
<feature type="non-terminal residue" evidence="1">
    <location>
        <position position="372"/>
    </location>
</feature>